<dbReference type="InterPro" id="IPR014001">
    <property type="entry name" value="Helicase_ATP-bd"/>
</dbReference>
<dbReference type="GO" id="GO:0004386">
    <property type="term" value="F:helicase activity"/>
    <property type="evidence" value="ECO:0007669"/>
    <property type="project" value="UniProtKB-KW"/>
</dbReference>
<evidence type="ECO:0000313" key="8">
    <source>
        <dbReference type="Proteomes" id="UP000216225"/>
    </source>
</evidence>
<dbReference type="AlphaFoldDB" id="A0A3R7H3K0"/>
<dbReference type="InterPro" id="IPR038718">
    <property type="entry name" value="SNF2-like_sf"/>
</dbReference>
<evidence type="ECO:0000259" key="6">
    <source>
        <dbReference type="PROSITE" id="PS51194"/>
    </source>
</evidence>
<comment type="caution">
    <text evidence="7">The sequence shown here is derived from an EMBL/GenBank/DDBJ whole genome shotgun (WGS) entry which is preliminary data.</text>
</comment>
<dbReference type="RefSeq" id="WP_094434920.1">
    <property type="nucleotide sequence ID" value="NZ_NKDB02000001.1"/>
</dbReference>
<dbReference type="Pfam" id="PF00271">
    <property type="entry name" value="Helicase_C"/>
    <property type="match status" value="1"/>
</dbReference>
<dbReference type="SMART" id="SM00487">
    <property type="entry name" value="DEXDc"/>
    <property type="match status" value="1"/>
</dbReference>
<dbReference type="PANTHER" id="PTHR45766">
    <property type="entry name" value="DNA ANNEALING HELICASE AND ENDONUCLEASE ZRANB3 FAMILY MEMBER"/>
    <property type="match status" value="1"/>
</dbReference>
<protein>
    <submittedName>
        <fullName evidence="7">DEAD/DEAH box helicase</fullName>
    </submittedName>
</protein>
<dbReference type="GO" id="GO:0016787">
    <property type="term" value="F:hydrolase activity"/>
    <property type="evidence" value="ECO:0007669"/>
    <property type="project" value="UniProtKB-KW"/>
</dbReference>
<dbReference type="CDD" id="cd18793">
    <property type="entry name" value="SF2_C_SNF"/>
    <property type="match status" value="1"/>
</dbReference>
<dbReference type="InterPro" id="IPR027417">
    <property type="entry name" value="P-loop_NTPase"/>
</dbReference>
<keyword evidence="3 7" id="KW-0347">Helicase</keyword>
<evidence type="ECO:0000259" key="5">
    <source>
        <dbReference type="PROSITE" id="PS51192"/>
    </source>
</evidence>
<feature type="domain" description="Helicase ATP-binding" evidence="5">
    <location>
        <begin position="117"/>
        <end position="290"/>
    </location>
</feature>
<dbReference type="PROSITE" id="PS51194">
    <property type="entry name" value="HELICASE_CTER"/>
    <property type="match status" value="1"/>
</dbReference>
<evidence type="ECO:0000256" key="3">
    <source>
        <dbReference type="ARBA" id="ARBA00022806"/>
    </source>
</evidence>
<dbReference type="CDD" id="cd18011">
    <property type="entry name" value="DEXDc_RapA"/>
    <property type="match status" value="1"/>
</dbReference>
<dbReference type="Proteomes" id="UP000216225">
    <property type="component" value="Unassembled WGS sequence"/>
</dbReference>
<dbReference type="PANTHER" id="PTHR45766:SF6">
    <property type="entry name" value="SWI_SNF-RELATED MATRIX-ASSOCIATED ACTIN-DEPENDENT REGULATOR OF CHROMATIN SUBFAMILY A-LIKE PROTEIN 1"/>
    <property type="match status" value="1"/>
</dbReference>
<evidence type="ECO:0000256" key="2">
    <source>
        <dbReference type="ARBA" id="ARBA00022801"/>
    </source>
</evidence>
<dbReference type="GO" id="GO:0005524">
    <property type="term" value="F:ATP binding"/>
    <property type="evidence" value="ECO:0007669"/>
    <property type="project" value="UniProtKB-KW"/>
</dbReference>
<dbReference type="EMBL" id="NKDB02000001">
    <property type="protein sequence ID" value="RKJ98681.1"/>
    <property type="molecule type" value="Genomic_DNA"/>
</dbReference>
<dbReference type="PROSITE" id="PS51192">
    <property type="entry name" value="HELICASE_ATP_BIND_1"/>
    <property type="match status" value="1"/>
</dbReference>
<organism evidence="7 8">
    <name type="scientific">Alicycliphilus denitrificans</name>
    <dbReference type="NCBI Taxonomy" id="179636"/>
    <lineage>
        <taxon>Bacteria</taxon>
        <taxon>Pseudomonadati</taxon>
        <taxon>Pseudomonadota</taxon>
        <taxon>Betaproteobacteria</taxon>
        <taxon>Burkholderiales</taxon>
        <taxon>Comamonadaceae</taxon>
        <taxon>Alicycliphilus</taxon>
    </lineage>
</organism>
<dbReference type="InterPro" id="IPR001650">
    <property type="entry name" value="Helicase_C-like"/>
</dbReference>
<feature type="domain" description="Helicase C-terminal" evidence="6">
    <location>
        <begin position="481"/>
        <end position="642"/>
    </location>
</feature>
<dbReference type="SMART" id="SM00490">
    <property type="entry name" value="HELICc"/>
    <property type="match status" value="1"/>
</dbReference>
<dbReference type="InterPro" id="IPR000330">
    <property type="entry name" value="SNF2_N"/>
</dbReference>
<dbReference type="InterPro" id="IPR049730">
    <property type="entry name" value="SNF2/RAD54-like_C"/>
</dbReference>
<evidence type="ECO:0000313" key="7">
    <source>
        <dbReference type="EMBL" id="RKJ98681.1"/>
    </source>
</evidence>
<reference evidence="7 8" key="1">
    <citation type="submission" date="2018-09" db="EMBL/GenBank/DDBJ databases">
        <title>Genome comparison of Alicycliphilus sp. BQ1, a polyurethanolytic bacterium, with its closest phylogenetic relatives Alicycliphilus denitrificans BC and K601, unable to attack polyurethane.</title>
        <authorList>
            <person name="Loza-Tavera H."/>
            <person name="Lozano L."/>
            <person name="Cevallos M."/>
            <person name="Maya-Lucas O."/>
            <person name="Garcia-Mena J."/>
            <person name="Hernandez J."/>
        </authorList>
    </citation>
    <scope>NUCLEOTIDE SEQUENCE [LARGE SCALE GENOMIC DNA]</scope>
    <source>
        <strain evidence="7 8">BQ1</strain>
    </source>
</reference>
<dbReference type="SUPFAM" id="SSF52540">
    <property type="entry name" value="P-loop containing nucleoside triphosphate hydrolases"/>
    <property type="match status" value="1"/>
</dbReference>
<evidence type="ECO:0000256" key="4">
    <source>
        <dbReference type="ARBA" id="ARBA00022840"/>
    </source>
</evidence>
<dbReference type="Pfam" id="PF00176">
    <property type="entry name" value="SNF2-rel_dom"/>
    <property type="match status" value="1"/>
</dbReference>
<proteinExistence type="predicted"/>
<keyword evidence="1" id="KW-0547">Nucleotide-binding</keyword>
<dbReference type="Gene3D" id="3.40.50.10810">
    <property type="entry name" value="Tandem AAA-ATPase domain"/>
    <property type="match status" value="1"/>
</dbReference>
<evidence type="ECO:0000256" key="1">
    <source>
        <dbReference type="ARBA" id="ARBA00022741"/>
    </source>
</evidence>
<gene>
    <name evidence="7" type="ORF">CE154_002655</name>
</gene>
<dbReference type="InterPro" id="IPR057342">
    <property type="entry name" value="DEXDc_RapA"/>
</dbReference>
<keyword evidence="4" id="KW-0067">ATP-binding</keyword>
<keyword evidence="2" id="KW-0378">Hydrolase</keyword>
<name>A0A3R7H3K0_9BURK</name>
<sequence>MTTATHDFMPGNLVRARGREWVILADTRHDDGADLLRLRPLGGADEDAITLIPELEFTPVEPATFAWPQPDQAGNHAAALLLRDALRLKLRSGGGPFRSFGNIAVEPRAYQLVPLLMALRLTTVRLLIADDVGIGKTIEAGLIVRELMDRGEITRLAVLCPPHLVEQWQGELQNRFNLQAVALTSASASRIEGALPHGVGLFDHHPVVVVSLDYIKSERHREHFLSIAPECIVVDEAHTCASSGAGKQLRFELLQRLAKNAERHLLLLTATPHSGDEAAFYNLLSLLDPAFASLQSRTAADDPLRQQLARHFVQRRRKDIVEWQTETQDGRGFARRMKTELTYQLTGDWGSFFDAVQSYCREMAEAVEQRQQPGSTRLIWYATLAMLRCVASSPAAAVRALTTRLEGKSLNFTHAQSDDALDDPLDDERLHDGQADDLVGNDLEPAGQWSAAQQDTNRLEALITEAQRLSGKAGDPKLAALISHLGSLLKDGFAPVVFCRYVATAHYVAGELKKQFPQAQVEVVTGELSPEERRDRVESMEEGGDAPAGRILVATDCLSEGINLQHLFTAVVHYDLAWNPTRHEQREGRVDRFGQQAPEVRCAMLYGHDNPVDGFVLNVILRKGEAIQKELGVLVPMPEDKQRINQALVKAALMRRISSDSLQRGFDFGDAEQLLAPLQTQWTDALEKAKANRTVFAQRRIRPDEVLPEWQKQQAALGSSHDVLRFVQSACARLGAPLEAARRSAGNTRYRLPTQHLPEALRQRLADDGLVPESVTKATQTTLNLDFADLHRSHPLVTVLADHLLETALQGESAITARCAATITDAVDVVTTVVLLRLRHQLGYVRRRQPYQLMAEETIALAVRGRNQPEWLSDDTTAQLLECVPTGNLPRDAMAREVTQALAFLSANPERLQTLAHERAQALLADHRRVREAARDVGQYSVSPCLPVDVMGVYVLLPDAL</sequence>
<accession>A0A3R7H3K0</accession>
<dbReference type="Gene3D" id="3.40.50.300">
    <property type="entry name" value="P-loop containing nucleotide triphosphate hydrolases"/>
    <property type="match status" value="1"/>
</dbReference>